<feature type="domain" description="Luciferase-like" evidence="2">
    <location>
        <begin position="40"/>
        <end position="272"/>
    </location>
</feature>
<dbReference type="Pfam" id="PF00296">
    <property type="entry name" value="Bac_luciferase"/>
    <property type="match status" value="1"/>
</dbReference>
<accession>A0ABX1RG26</accession>
<dbReference type="PANTHER" id="PTHR43244">
    <property type="match status" value="1"/>
</dbReference>
<sequence>MKLGTSLRFLFPVSSTTFATFREMLDALPPGGFIERPMGAISTETQAANLVDVAAAVRDADLDMLIVGDHHAVPPTYANSFSPIPTLGRLMATTGSMPLGAVFLAPFYHPIVLAEQIGTLAAFAQGPLVATLALGENERQFAAFGMEERSRIVRLEETVRALRGLLAGETTTIEGRYCQLDGVQTGPSPRVPVSIWLAGTVRAAAERAGRLGDGWLTGQNVTRGELVEQLDTYREAAARHGRPALPVLRRDIYVGESDREAERVVSEILSEGYRGGSRDQLLVGSASTVTEQLEDYRALGFDDVLVRHIVGDHEQMIQSFKRIGEMIMPRLRALAPLA</sequence>
<proteinExistence type="predicted"/>
<gene>
    <name evidence="3" type="ORF">HF577_13685</name>
</gene>
<evidence type="ECO:0000313" key="4">
    <source>
        <dbReference type="Proteomes" id="UP001296706"/>
    </source>
</evidence>
<evidence type="ECO:0000256" key="1">
    <source>
        <dbReference type="ARBA" id="ARBA00023002"/>
    </source>
</evidence>
<dbReference type="InterPro" id="IPR036661">
    <property type="entry name" value="Luciferase-like_sf"/>
</dbReference>
<name>A0ABX1RG26_9PSEU</name>
<reference evidence="3 4" key="1">
    <citation type="submission" date="2020-04" db="EMBL/GenBank/DDBJ databases">
        <authorList>
            <person name="Klaysubun C."/>
            <person name="Duangmal K."/>
            <person name="Lipun K."/>
        </authorList>
    </citation>
    <scope>NUCLEOTIDE SEQUENCE [LARGE SCALE GENOMIC DNA]</scope>
    <source>
        <strain evidence="3 4">JCM 11839</strain>
    </source>
</reference>
<evidence type="ECO:0000313" key="3">
    <source>
        <dbReference type="EMBL" id="NMH78131.1"/>
    </source>
</evidence>
<evidence type="ECO:0000259" key="2">
    <source>
        <dbReference type="Pfam" id="PF00296"/>
    </source>
</evidence>
<protein>
    <submittedName>
        <fullName evidence="3">LLM class flavin-dependent oxidoreductase</fullName>
    </submittedName>
</protein>
<dbReference type="PANTHER" id="PTHR43244:SF1">
    <property type="entry name" value="5,10-METHYLENETETRAHYDROMETHANOPTERIN REDUCTASE"/>
    <property type="match status" value="1"/>
</dbReference>
<dbReference type="Gene3D" id="3.20.20.30">
    <property type="entry name" value="Luciferase-like domain"/>
    <property type="match status" value="1"/>
</dbReference>
<dbReference type="SUPFAM" id="SSF51679">
    <property type="entry name" value="Bacterial luciferase-like"/>
    <property type="match status" value="1"/>
</dbReference>
<dbReference type="Proteomes" id="UP001296706">
    <property type="component" value="Unassembled WGS sequence"/>
</dbReference>
<keyword evidence="4" id="KW-1185">Reference proteome</keyword>
<comment type="caution">
    <text evidence="3">The sequence shown here is derived from an EMBL/GenBank/DDBJ whole genome shotgun (WGS) entry which is preliminary data.</text>
</comment>
<keyword evidence="1" id="KW-0560">Oxidoreductase</keyword>
<dbReference type="RefSeq" id="WP_169396208.1">
    <property type="nucleotide sequence ID" value="NZ_BAAAJH010000001.1"/>
</dbReference>
<dbReference type="InterPro" id="IPR011251">
    <property type="entry name" value="Luciferase-like_dom"/>
</dbReference>
<organism evidence="3 4">
    <name type="scientific">Pseudonocardia xinjiangensis</name>
    <dbReference type="NCBI Taxonomy" id="75289"/>
    <lineage>
        <taxon>Bacteria</taxon>
        <taxon>Bacillati</taxon>
        <taxon>Actinomycetota</taxon>
        <taxon>Actinomycetes</taxon>
        <taxon>Pseudonocardiales</taxon>
        <taxon>Pseudonocardiaceae</taxon>
        <taxon>Pseudonocardia</taxon>
    </lineage>
</organism>
<dbReference type="EMBL" id="JAAXKY010000037">
    <property type="protein sequence ID" value="NMH78131.1"/>
    <property type="molecule type" value="Genomic_DNA"/>
</dbReference>
<dbReference type="InterPro" id="IPR050564">
    <property type="entry name" value="F420-G6PD/mer"/>
</dbReference>